<keyword evidence="7" id="KW-0472">Membrane</keyword>
<keyword evidence="9" id="KW-0723">Serine/threonine-protein kinase</keyword>
<evidence type="ECO:0000256" key="5">
    <source>
        <dbReference type="ARBA" id="ARBA00022777"/>
    </source>
</evidence>
<dbReference type="PROSITE" id="PS00108">
    <property type="entry name" value="PROTEIN_KINASE_ST"/>
    <property type="match status" value="1"/>
</dbReference>
<evidence type="ECO:0000313" key="9">
    <source>
        <dbReference type="EMBL" id="AET33678.1"/>
    </source>
</evidence>
<feature type="transmembrane region" description="Helical" evidence="7">
    <location>
        <begin position="128"/>
        <end position="147"/>
    </location>
</feature>
<name>G7VBR1_9CREN</name>
<feature type="domain" description="Protein kinase" evidence="8">
    <location>
        <begin position="276"/>
        <end position="539"/>
    </location>
</feature>
<feature type="transmembrane region" description="Helical" evidence="7">
    <location>
        <begin position="184"/>
        <end position="203"/>
    </location>
</feature>
<dbReference type="EMBL" id="CP003098">
    <property type="protein sequence ID" value="AET33678.1"/>
    <property type="molecule type" value="Genomic_DNA"/>
</dbReference>
<gene>
    <name evidence="9" type="ORF">P186_2286</name>
</gene>
<dbReference type="KEGG" id="pyr:P186_2286"/>
<keyword evidence="5 9" id="KW-0418">Kinase</keyword>
<feature type="transmembrane region" description="Helical" evidence="7">
    <location>
        <begin position="236"/>
        <end position="256"/>
    </location>
</feature>
<reference evidence="9 10" key="1">
    <citation type="journal article" date="2012" name="J. Bacteriol.">
        <title>Complete genome sequence of strain 1860, a crenarchaeon of the genus pyrobaculum able to grow with various electron acceptors.</title>
        <authorList>
            <person name="Mardanov A.V."/>
            <person name="Gumerov V.M."/>
            <person name="Slobodkina G.B."/>
            <person name="Beletsky A.V."/>
            <person name="Bonch-Osmolovskaya E.A."/>
            <person name="Ravin N.V."/>
            <person name="Skryabin K.G."/>
        </authorList>
    </citation>
    <scope>NUCLEOTIDE SEQUENCE [LARGE SCALE GENOMIC DNA]</scope>
    <source>
        <strain evidence="9 10">1860</strain>
    </source>
</reference>
<evidence type="ECO:0000259" key="8">
    <source>
        <dbReference type="PROSITE" id="PS50011"/>
    </source>
</evidence>
<evidence type="ECO:0000256" key="6">
    <source>
        <dbReference type="ARBA" id="ARBA00022840"/>
    </source>
</evidence>
<organism evidence="9 10">
    <name type="scientific">Pyrobaculum ferrireducens</name>
    <dbReference type="NCBI Taxonomy" id="1104324"/>
    <lineage>
        <taxon>Archaea</taxon>
        <taxon>Thermoproteota</taxon>
        <taxon>Thermoprotei</taxon>
        <taxon>Thermoproteales</taxon>
        <taxon>Thermoproteaceae</taxon>
        <taxon>Pyrobaculum</taxon>
    </lineage>
</organism>
<keyword evidence="3" id="KW-0808">Transferase</keyword>
<dbReference type="InterPro" id="IPR000719">
    <property type="entry name" value="Prot_kinase_dom"/>
</dbReference>
<dbReference type="InterPro" id="IPR008271">
    <property type="entry name" value="Ser/Thr_kinase_AS"/>
</dbReference>
<dbReference type="PANTHER" id="PTHR43671">
    <property type="entry name" value="SERINE/THREONINE-PROTEIN KINASE NEK"/>
    <property type="match status" value="1"/>
</dbReference>
<keyword evidence="6" id="KW-0067">ATP-binding</keyword>
<evidence type="ECO:0000256" key="1">
    <source>
        <dbReference type="ARBA" id="ARBA00010886"/>
    </source>
</evidence>
<dbReference type="PROSITE" id="PS00107">
    <property type="entry name" value="PROTEIN_KINASE_ATP"/>
    <property type="match status" value="1"/>
</dbReference>
<keyword evidence="10" id="KW-1185">Reference proteome</keyword>
<dbReference type="Proteomes" id="UP000005867">
    <property type="component" value="Chromosome"/>
</dbReference>
<accession>G7VBR1</accession>
<dbReference type="InterPro" id="IPR017441">
    <property type="entry name" value="Protein_kinase_ATP_BS"/>
</dbReference>
<sequence length="543" mass="61089">MAKDTVIVTFVINHVSKLLERSAISIKKHRPDTIGRLNTLSSLRLLHVYLYLFFFLAVVDSWLAATPAVVSSLASWFVYRHYAVLAWIILSALLLILSGNGAVLLLNTTLITLVIFRAIYDRYRIATMILFTIVTFIKILILIEYYLNEILIYIYYLVDEVFTGYSIALMYLYNFKPSQLGKSLWLLLPASALVSTSTLPLSVLAGSTAALADVSPMLVIALAAFNVYYLTSLGEFLSILPALMLLLSYVLTYKRVLYLSTQPPLGWLYSWLGGRYKVVRLLGIGGFSYVLMVRQKGSVYAAKILRYLDDYGAPLAGDENILRHFGQEMNRYLEIRSNYVVKAFEVYLPAVGYNDMRQYMKNPPYILLEYMEGGTLRDLLRARKRLPPGQVAELFKQLAQGLYEIHKHNIVHLDIKPENIMFTRDRKTAKIGDMGIAKVVTGGYVHSSFMSPAYAAPEVKKGTASFASDIYSLGCVLYEALTGINPNVFVENGYQIPPPSTYAADVPAWMDDLILRMLSIDPSKRPSVAELVNFISGILEGRR</sequence>
<feature type="transmembrane region" description="Helical" evidence="7">
    <location>
        <begin position="46"/>
        <end position="65"/>
    </location>
</feature>
<evidence type="ECO:0000256" key="7">
    <source>
        <dbReference type="SAM" id="Phobius"/>
    </source>
</evidence>
<feature type="transmembrane region" description="Helical" evidence="7">
    <location>
        <begin position="153"/>
        <end position="172"/>
    </location>
</feature>
<feature type="transmembrane region" description="Helical" evidence="7">
    <location>
        <begin position="85"/>
        <end position="116"/>
    </location>
</feature>
<dbReference type="InterPro" id="IPR050660">
    <property type="entry name" value="NEK_Ser/Thr_kinase"/>
</dbReference>
<dbReference type="AlphaFoldDB" id="G7VBR1"/>
<evidence type="ECO:0000256" key="2">
    <source>
        <dbReference type="ARBA" id="ARBA00012513"/>
    </source>
</evidence>
<dbReference type="Gene3D" id="1.10.510.10">
    <property type="entry name" value="Transferase(Phosphotransferase) domain 1"/>
    <property type="match status" value="1"/>
</dbReference>
<evidence type="ECO:0000256" key="3">
    <source>
        <dbReference type="ARBA" id="ARBA00022679"/>
    </source>
</evidence>
<dbReference type="EC" id="2.7.11.1" evidence="2"/>
<evidence type="ECO:0000256" key="4">
    <source>
        <dbReference type="ARBA" id="ARBA00022741"/>
    </source>
</evidence>
<protein>
    <recommendedName>
        <fullName evidence="2">non-specific serine/threonine protein kinase</fullName>
        <ecNumber evidence="2">2.7.11.1</ecNumber>
    </recommendedName>
</protein>
<dbReference type="HOGENOM" id="CLU_036686_0_0_2"/>
<dbReference type="eggNOG" id="arCOG03682">
    <property type="taxonomic scope" value="Archaea"/>
</dbReference>
<keyword evidence="7" id="KW-0812">Transmembrane</keyword>
<dbReference type="CDD" id="cd14014">
    <property type="entry name" value="STKc_PknB_like"/>
    <property type="match status" value="1"/>
</dbReference>
<dbReference type="Pfam" id="PF00069">
    <property type="entry name" value="Pkinase"/>
    <property type="match status" value="1"/>
</dbReference>
<dbReference type="GO" id="GO:0004674">
    <property type="term" value="F:protein serine/threonine kinase activity"/>
    <property type="evidence" value="ECO:0007669"/>
    <property type="project" value="UniProtKB-KW"/>
</dbReference>
<dbReference type="STRING" id="1104324.P186_2286"/>
<dbReference type="PANTHER" id="PTHR43671:SF13">
    <property type="entry name" value="SERINE_THREONINE-PROTEIN KINASE NEK2"/>
    <property type="match status" value="1"/>
</dbReference>
<dbReference type="SUPFAM" id="SSF56112">
    <property type="entry name" value="Protein kinase-like (PK-like)"/>
    <property type="match status" value="1"/>
</dbReference>
<dbReference type="GO" id="GO:0005524">
    <property type="term" value="F:ATP binding"/>
    <property type="evidence" value="ECO:0007669"/>
    <property type="project" value="UniProtKB-KW"/>
</dbReference>
<dbReference type="BioCyc" id="PSP1104324:GJSN-2237-MONOMER"/>
<keyword evidence="7" id="KW-1133">Transmembrane helix</keyword>
<proteinExistence type="inferred from homology"/>
<evidence type="ECO:0000313" key="10">
    <source>
        <dbReference type="Proteomes" id="UP000005867"/>
    </source>
</evidence>
<dbReference type="SMART" id="SM00220">
    <property type="entry name" value="S_TKc"/>
    <property type="match status" value="1"/>
</dbReference>
<dbReference type="PROSITE" id="PS50011">
    <property type="entry name" value="PROTEIN_KINASE_DOM"/>
    <property type="match status" value="1"/>
</dbReference>
<dbReference type="InterPro" id="IPR011009">
    <property type="entry name" value="Kinase-like_dom_sf"/>
</dbReference>
<keyword evidence="4" id="KW-0547">Nucleotide-binding</keyword>
<comment type="similarity">
    <text evidence="1">Belongs to the protein kinase superfamily. NEK Ser/Thr protein kinase family. NIMA subfamily.</text>
</comment>